<dbReference type="SMART" id="SM00345">
    <property type="entry name" value="HTH_GNTR"/>
    <property type="match status" value="1"/>
</dbReference>
<dbReference type="GO" id="GO:0000976">
    <property type="term" value="F:transcription cis-regulatory region binding"/>
    <property type="evidence" value="ECO:0007669"/>
    <property type="project" value="TreeGrafter"/>
</dbReference>
<sequence length="375" mass="42093">MNEKPKPKHEQVKEMIMSWIAAGRYKPNEQLPTEHELAELSGTSRQTVRQALGTLVQEGRLYRKQGSGTYISAMLERRTAELPTVGVLTTYISDYIFPQIVRGAESVLREQGCRMMLSSTDNDKAKERDQLLMLQAGSLQGLIIEPTKSAQGNPNLDCYLALDYMKIPYLMINERYAELNCPCVKVDDELGGYLAAKHLIELGHERIAGFFKTDDLQGTQRLKGFLRAHHEFGIALRPEHVVHYVTETKGTQPFERALAMLSQAEERPSAIVCYNDELAVGLLEAVRRLELRVPEDVSMIGFDDSFLATATEVKLTSVSHPKAELGKKAAELLIAMMEGTSPSLNRDILFAPELVVRHSTKPYEKNGDKFVRTNI</sequence>
<keyword evidence="6" id="KW-1185">Reference proteome</keyword>
<dbReference type="AlphaFoldDB" id="A0A916K360"/>
<dbReference type="EMBL" id="CAJVAS010000007">
    <property type="protein sequence ID" value="CAG7619040.1"/>
    <property type="molecule type" value="Genomic_DNA"/>
</dbReference>
<keyword evidence="1" id="KW-0805">Transcription regulation</keyword>
<dbReference type="Pfam" id="PF00392">
    <property type="entry name" value="GntR"/>
    <property type="match status" value="1"/>
</dbReference>
<gene>
    <name evidence="5" type="primary">araR_2</name>
    <name evidence="5" type="ORF">PAESOLCIP111_02175</name>
</gene>
<dbReference type="RefSeq" id="WP_218091958.1">
    <property type="nucleotide sequence ID" value="NZ_CAJVAS010000007.1"/>
</dbReference>
<dbReference type="PANTHER" id="PTHR30146:SF150">
    <property type="entry name" value="ARABINOSE METABOLISM TRANSCRIPTIONAL REPRESSOR"/>
    <property type="match status" value="1"/>
</dbReference>
<feature type="domain" description="HTH gntR-type" evidence="4">
    <location>
        <begin position="6"/>
        <end position="74"/>
    </location>
</feature>
<evidence type="ECO:0000256" key="3">
    <source>
        <dbReference type="ARBA" id="ARBA00023163"/>
    </source>
</evidence>
<proteinExistence type="predicted"/>
<dbReference type="PROSITE" id="PS50949">
    <property type="entry name" value="HTH_GNTR"/>
    <property type="match status" value="1"/>
</dbReference>
<protein>
    <submittedName>
        <fullName evidence="5">Arabinose metabolism transcriptional repressor</fullName>
    </submittedName>
</protein>
<dbReference type="InterPro" id="IPR046335">
    <property type="entry name" value="LacI/GalR-like_sensor"/>
</dbReference>
<evidence type="ECO:0000313" key="6">
    <source>
        <dbReference type="Proteomes" id="UP000693672"/>
    </source>
</evidence>
<dbReference type="CDD" id="cd07377">
    <property type="entry name" value="WHTH_GntR"/>
    <property type="match status" value="1"/>
</dbReference>
<evidence type="ECO:0000259" key="4">
    <source>
        <dbReference type="PROSITE" id="PS50949"/>
    </source>
</evidence>
<dbReference type="GO" id="GO:0003700">
    <property type="term" value="F:DNA-binding transcription factor activity"/>
    <property type="evidence" value="ECO:0007669"/>
    <property type="project" value="InterPro"/>
</dbReference>
<comment type="caution">
    <text evidence="5">The sequence shown here is derived from an EMBL/GenBank/DDBJ whole genome shotgun (WGS) entry which is preliminary data.</text>
</comment>
<name>A0A916K360_9BACL</name>
<dbReference type="InterPro" id="IPR033532">
    <property type="entry name" value="AraR_ligand_bind_dom"/>
</dbReference>
<evidence type="ECO:0000313" key="5">
    <source>
        <dbReference type="EMBL" id="CAG7619040.1"/>
    </source>
</evidence>
<dbReference type="InterPro" id="IPR000524">
    <property type="entry name" value="Tscrpt_reg_HTH_GntR"/>
</dbReference>
<dbReference type="Pfam" id="PF13377">
    <property type="entry name" value="Peripla_BP_3"/>
    <property type="match status" value="1"/>
</dbReference>
<dbReference type="Proteomes" id="UP000693672">
    <property type="component" value="Unassembled WGS sequence"/>
</dbReference>
<dbReference type="CDD" id="cd01541">
    <property type="entry name" value="PBP1_AraR"/>
    <property type="match status" value="1"/>
</dbReference>
<evidence type="ECO:0000256" key="2">
    <source>
        <dbReference type="ARBA" id="ARBA00023125"/>
    </source>
</evidence>
<reference evidence="5" key="1">
    <citation type="submission" date="2021-06" db="EMBL/GenBank/DDBJ databases">
        <authorList>
            <person name="Criscuolo A."/>
        </authorList>
    </citation>
    <scope>NUCLEOTIDE SEQUENCE</scope>
    <source>
        <strain evidence="5">CIP111600</strain>
    </source>
</reference>
<keyword evidence="2" id="KW-0238">DNA-binding</keyword>
<organism evidence="5 6">
    <name type="scientific">Paenibacillus solanacearum</name>
    <dbReference type="NCBI Taxonomy" id="2048548"/>
    <lineage>
        <taxon>Bacteria</taxon>
        <taxon>Bacillati</taxon>
        <taxon>Bacillota</taxon>
        <taxon>Bacilli</taxon>
        <taxon>Bacillales</taxon>
        <taxon>Paenibacillaceae</taxon>
        <taxon>Paenibacillus</taxon>
    </lineage>
</organism>
<evidence type="ECO:0000256" key="1">
    <source>
        <dbReference type="ARBA" id="ARBA00023015"/>
    </source>
</evidence>
<dbReference type="PANTHER" id="PTHR30146">
    <property type="entry name" value="LACI-RELATED TRANSCRIPTIONAL REPRESSOR"/>
    <property type="match status" value="1"/>
</dbReference>
<keyword evidence="3" id="KW-0804">Transcription</keyword>
<accession>A0A916K360</accession>